<evidence type="ECO:0000256" key="5">
    <source>
        <dbReference type="ARBA" id="ARBA00022741"/>
    </source>
</evidence>
<feature type="domain" description="SecA family profile" evidence="14">
    <location>
        <begin position="32"/>
        <end position="618"/>
    </location>
</feature>
<feature type="binding site" evidence="11">
    <location>
        <begin position="134"/>
        <end position="138"/>
    </location>
    <ligand>
        <name>ATP</name>
        <dbReference type="ChEBI" id="CHEBI:30616"/>
    </ligand>
</feature>
<dbReference type="InterPro" id="IPR027417">
    <property type="entry name" value="P-loop_NTPase"/>
</dbReference>
<comment type="similarity">
    <text evidence="11">Belongs to the SecA family.</text>
</comment>
<evidence type="ECO:0000259" key="12">
    <source>
        <dbReference type="PROSITE" id="PS51192"/>
    </source>
</evidence>
<dbReference type="SMART" id="SM00958">
    <property type="entry name" value="SecA_PP_bind"/>
    <property type="match status" value="1"/>
</dbReference>
<dbReference type="RefSeq" id="WP_344761339.1">
    <property type="nucleotide sequence ID" value="NZ_BAAAZE010000001.1"/>
</dbReference>
<keyword evidence="9 11" id="KW-0811">Translocation</keyword>
<keyword evidence="10 11" id="KW-0472">Membrane</keyword>
<dbReference type="InterPro" id="IPR001650">
    <property type="entry name" value="Helicase_C-like"/>
</dbReference>
<dbReference type="InterPro" id="IPR014001">
    <property type="entry name" value="Helicase_ATP-bd"/>
</dbReference>
<dbReference type="SMART" id="SM00957">
    <property type="entry name" value="SecA_DEAD"/>
    <property type="match status" value="1"/>
</dbReference>
<keyword evidence="8 11" id="KW-1278">Translocase</keyword>
<dbReference type="PROSITE" id="PS51196">
    <property type="entry name" value="SECA_MOTOR_DEAD"/>
    <property type="match status" value="1"/>
</dbReference>
<dbReference type="HAMAP" id="MF_01382">
    <property type="entry name" value="SecA"/>
    <property type="match status" value="1"/>
</dbReference>
<evidence type="ECO:0000256" key="8">
    <source>
        <dbReference type="ARBA" id="ARBA00022967"/>
    </source>
</evidence>
<accession>A0ABP7SI81</accession>
<evidence type="ECO:0000256" key="3">
    <source>
        <dbReference type="ARBA" id="ARBA00022490"/>
    </source>
</evidence>
<keyword evidence="16" id="KW-1185">Reference proteome</keyword>
<dbReference type="PRINTS" id="PR00906">
    <property type="entry name" value="SECA"/>
</dbReference>
<dbReference type="Pfam" id="PF07517">
    <property type="entry name" value="SecA_DEAD"/>
    <property type="match status" value="1"/>
</dbReference>
<feature type="binding site" evidence="11">
    <location>
        <position position="116"/>
    </location>
    <ligand>
        <name>ATP</name>
        <dbReference type="ChEBI" id="CHEBI:30616"/>
    </ligand>
</feature>
<dbReference type="InterPro" id="IPR011115">
    <property type="entry name" value="SecA_DEAD"/>
</dbReference>
<dbReference type="InterPro" id="IPR011130">
    <property type="entry name" value="SecA_preprotein_X-link_dom"/>
</dbReference>
<evidence type="ECO:0000313" key="15">
    <source>
        <dbReference type="EMBL" id="GAA4012085.1"/>
    </source>
</evidence>
<evidence type="ECO:0000256" key="4">
    <source>
        <dbReference type="ARBA" id="ARBA00022519"/>
    </source>
</evidence>
<evidence type="ECO:0000256" key="9">
    <source>
        <dbReference type="ARBA" id="ARBA00023010"/>
    </source>
</evidence>
<feature type="domain" description="Helicase ATP-binding" evidence="12">
    <location>
        <begin position="118"/>
        <end position="295"/>
    </location>
</feature>
<evidence type="ECO:0000256" key="2">
    <source>
        <dbReference type="ARBA" id="ARBA00022475"/>
    </source>
</evidence>
<comment type="subcellular location">
    <subcellularLocation>
        <location evidence="11">Cell membrane</location>
        <topology evidence="11">Peripheral membrane protein</topology>
        <orientation evidence="11">Cytoplasmic side</orientation>
    </subcellularLocation>
    <subcellularLocation>
        <location evidence="11">Cytoplasm</location>
    </subcellularLocation>
    <text evidence="11">Distribution is 50-50.</text>
</comment>
<dbReference type="InterPro" id="IPR000185">
    <property type="entry name" value="SecA"/>
</dbReference>
<feature type="binding site" evidence="11">
    <location>
        <position position="544"/>
    </location>
    <ligand>
        <name>ATP</name>
        <dbReference type="ChEBI" id="CHEBI:30616"/>
    </ligand>
</feature>
<comment type="subunit">
    <text evidence="11">Monomer and homodimer. Part of the essential Sec protein translocation apparatus which comprises SecA, SecYEG and auxiliary proteins SecDF-YajC and YidC.</text>
</comment>
<dbReference type="Proteomes" id="UP001501353">
    <property type="component" value="Unassembled WGS sequence"/>
</dbReference>
<dbReference type="PANTHER" id="PTHR30612">
    <property type="entry name" value="SECA INNER MEMBRANE COMPONENT OF SEC PROTEIN SECRETION SYSTEM"/>
    <property type="match status" value="1"/>
</dbReference>
<gene>
    <name evidence="11" type="primary">secA</name>
    <name evidence="15" type="ORF">GCM10022212_01990</name>
</gene>
<dbReference type="Gene3D" id="3.40.50.300">
    <property type="entry name" value="P-loop containing nucleotide triphosphate hydrolases"/>
    <property type="match status" value="2"/>
</dbReference>
<dbReference type="Gene3D" id="3.90.1440.10">
    <property type="entry name" value="SecA, preprotein cross-linking domain"/>
    <property type="match status" value="1"/>
</dbReference>
<evidence type="ECO:0000256" key="11">
    <source>
        <dbReference type="HAMAP-Rule" id="MF_01382"/>
    </source>
</evidence>
<dbReference type="Pfam" id="PF01043">
    <property type="entry name" value="SecA_PP_bind"/>
    <property type="match status" value="1"/>
</dbReference>
<keyword evidence="2 11" id="KW-1003">Cell membrane</keyword>
<comment type="function">
    <text evidence="11">Part of the Sec protein translocase complex. Interacts with the SecYEG preprotein conducting channel. Has a central role in coupling the hydrolysis of ATP to the transfer of proteins into and across the cell membrane, serving both as a receptor for the preprotein-SecB complex and as an ATP-driven molecular motor driving the stepwise translocation of polypeptide chains across the membrane.</text>
</comment>
<name>A0ABP7SI81_9BURK</name>
<reference evidence="16" key="1">
    <citation type="journal article" date="2019" name="Int. J. Syst. Evol. Microbiol.">
        <title>The Global Catalogue of Microorganisms (GCM) 10K type strain sequencing project: providing services to taxonomists for standard genome sequencing and annotation.</title>
        <authorList>
            <consortium name="The Broad Institute Genomics Platform"/>
            <consortium name="The Broad Institute Genome Sequencing Center for Infectious Disease"/>
            <person name="Wu L."/>
            <person name="Ma J."/>
        </authorList>
    </citation>
    <scope>NUCLEOTIDE SEQUENCE [LARGE SCALE GENOMIC DNA]</scope>
    <source>
        <strain evidence="16">JCM 16673</strain>
    </source>
</reference>
<keyword evidence="1 11" id="KW-0813">Transport</keyword>
<dbReference type="InterPro" id="IPR044722">
    <property type="entry name" value="SecA_SF2_C"/>
</dbReference>
<evidence type="ECO:0000313" key="16">
    <source>
        <dbReference type="Proteomes" id="UP001501353"/>
    </source>
</evidence>
<evidence type="ECO:0000259" key="13">
    <source>
        <dbReference type="PROSITE" id="PS51194"/>
    </source>
</evidence>
<dbReference type="SUPFAM" id="SSF52540">
    <property type="entry name" value="P-loop containing nucleoside triphosphate hydrolases"/>
    <property type="match status" value="2"/>
</dbReference>
<dbReference type="Pfam" id="PF21090">
    <property type="entry name" value="P-loop_SecA"/>
    <property type="match status" value="2"/>
</dbReference>
<keyword evidence="7 11" id="KW-0653">Protein transport</keyword>
<evidence type="ECO:0000256" key="7">
    <source>
        <dbReference type="ARBA" id="ARBA00022927"/>
    </source>
</evidence>
<dbReference type="SUPFAM" id="SSF81767">
    <property type="entry name" value="Pre-protein crosslinking domain of SecA"/>
    <property type="match status" value="1"/>
</dbReference>
<dbReference type="PROSITE" id="PS51192">
    <property type="entry name" value="HELICASE_ATP_BIND_1"/>
    <property type="match status" value="1"/>
</dbReference>
<dbReference type="EMBL" id="BAAAZE010000001">
    <property type="protein sequence ID" value="GAA4012085.1"/>
    <property type="molecule type" value="Genomic_DNA"/>
</dbReference>
<keyword evidence="4" id="KW-0997">Cell inner membrane</keyword>
<dbReference type="CDD" id="cd18803">
    <property type="entry name" value="SF2_C_secA"/>
    <property type="match status" value="1"/>
</dbReference>
<keyword evidence="5 11" id="KW-0547">Nucleotide-binding</keyword>
<proteinExistence type="inferred from homology"/>
<evidence type="ECO:0000259" key="14">
    <source>
        <dbReference type="PROSITE" id="PS51196"/>
    </source>
</evidence>
<evidence type="ECO:0000256" key="6">
    <source>
        <dbReference type="ARBA" id="ARBA00022840"/>
    </source>
</evidence>
<protein>
    <recommendedName>
        <fullName evidence="11">Protein translocase subunit SecA</fullName>
        <ecNumber evidence="11">7.4.2.8</ecNumber>
    </recommendedName>
</protein>
<dbReference type="InterPro" id="IPR036670">
    <property type="entry name" value="SecA_X-link_sf"/>
</dbReference>
<dbReference type="PANTHER" id="PTHR30612:SF0">
    <property type="entry name" value="CHLOROPLAST PROTEIN-TRANSPORTING ATPASE"/>
    <property type="match status" value="1"/>
</dbReference>
<dbReference type="InterPro" id="IPR014018">
    <property type="entry name" value="SecA_motor_DEAD"/>
</dbReference>
<keyword evidence="3 11" id="KW-0963">Cytoplasm</keyword>
<evidence type="ECO:0000256" key="10">
    <source>
        <dbReference type="ARBA" id="ARBA00023136"/>
    </source>
</evidence>
<dbReference type="PROSITE" id="PS51194">
    <property type="entry name" value="HELICASE_CTER"/>
    <property type="match status" value="1"/>
</dbReference>
<comment type="catalytic activity">
    <reaction evidence="11">
        <text>ATP + H2O + cellular proteinSide 1 = ADP + phosphate + cellular proteinSide 2.</text>
        <dbReference type="EC" id="7.4.2.8"/>
    </reaction>
</comment>
<keyword evidence="6 11" id="KW-0067">ATP-binding</keyword>
<evidence type="ECO:0000256" key="1">
    <source>
        <dbReference type="ARBA" id="ARBA00022448"/>
    </source>
</evidence>
<dbReference type="EC" id="7.4.2.8" evidence="11"/>
<sequence>MSDFFITKPVRFDQLYPEREEVQDDSLLDRCGTTASGWLDRSWRTRPSRVRAIVQQVAPFAAAVRDLDADGMQELARELARQLRREGLRDALVGQAFALVREAADRILGMRHFDVQLIGGRILLDGMVAEMETGEGKTLTATLPACTAALAGQIVHIITVNDYLVTRDHALMQPVYAALGITSAAVTSDMTHEQRQLAYACDVVYCTNKTVVFDYLRDRIVLGSQADTLHLRLEKLAGGNSRTDRLLLRGLGFAIVDEADSVLADEAGTPLIISAEVFSAGEAELALQAITLARQLAEGEHYRLLTGERRVEMTESGHQHVLDLCSSLGGVWAMTLRREELMLQALTALHLFRRDEHYLVRDGTIQVIDEFTGRVMADRSWGQGLHQLIELKEGCDITPRKEPLARISYQRFFRRYQHLSGMSGTAAEVAGELGSIYGLAVVRVPTNRPNQRVQQADRVFATDTEKWQEVVAAIQRHHVRGAPVLVGTRSVAASELLSDLLQARGVAHKVLNAKQDDAEAAIVAGAGQPGCITIATNMAGRGTDIKLAGAALAAGGLHVILSERHEAGRIDRQIAGRCARQGDPGHVETILSLQDALLAPYTDGLSGWFAARFLRSERWRSRWMHHAQRRTERSQSIMRHGLLKADRQMGSILSFSGRAE</sequence>
<feature type="domain" description="Helicase C-terminal" evidence="13">
    <location>
        <begin position="466"/>
        <end position="620"/>
    </location>
</feature>
<dbReference type="CDD" id="cd17928">
    <property type="entry name" value="DEXDc_SecA"/>
    <property type="match status" value="1"/>
</dbReference>
<dbReference type="InterPro" id="IPR020937">
    <property type="entry name" value="SecA_CS"/>
</dbReference>
<comment type="caution">
    <text evidence="15">The sequence shown here is derived from an EMBL/GenBank/DDBJ whole genome shotgun (WGS) entry which is preliminary data.</text>
</comment>
<dbReference type="PROSITE" id="PS01312">
    <property type="entry name" value="SECA"/>
    <property type="match status" value="1"/>
</dbReference>
<organism evidence="15 16">
    <name type="scientific">Actimicrobium antarcticum</name>
    <dbReference type="NCBI Taxonomy" id="1051899"/>
    <lineage>
        <taxon>Bacteria</taxon>
        <taxon>Pseudomonadati</taxon>
        <taxon>Pseudomonadota</taxon>
        <taxon>Betaproteobacteria</taxon>
        <taxon>Burkholderiales</taxon>
        <taxon>Oxalobacteraceae</taxon>
        <taxon>Actimicrobium</taxon>
    </lineage>
</organism>